<reference evidence="1" key="1">
    <citation type="submission" date="2023-04" db="EMBL/GenBank/DDBJ databases">
        <title>Chromosome-level genome of Chaenocephalus aceratus.</title>
        <authorList>
            <person name="Park H."/>
        </authorList>
    </citation>
    <scope>NUCLEOTIDE SEQUENCE</scope>
    <source>
        <strain evidence="1">DE</strain>
        <tissue evidence="1">Muscle</tissue>
    </source>
</reference>
<keyword evidence="2" id="KW-1185">Reference proteome</keyword>
<dbReference type="Proteomes" id="UP001228049">
    <property type="component" value="Unassembled WGS sequence"/>
</dbReference>
<proteinExistence type="predicted"/>
<evidence type="ECO:0000313" key="1">
    <source>
        <dbReference type="EMBL" id="KAK1904971.1"/>
    </source>
</evidence>
<dbReference type="AlphaFoldDB" id="A0AAD9FKV8"/>
<accession>A0AAD9FKV8</accession>
<evidence type="ECO:0000313" key="2">
    <source>
        <dbReference type="Proteomes" id="UP001228049"/>
    </source>
</evidence>
<organism evidence="1 2">
    <name type="scientific">Dissostichus eleginoides</name>
    <name type="common">Patagonian toothfish</name>
    <name type="synonym">Dissostichus amissus</name>
    <dbReference type="NCBI Taxonomy" id="100907"/>
    <lineage>
        <taxon>Eukaryota</taxon>
        <taxon>Metazoa</taxon>
        <taxon>Chordata</taxon>
        <taxon>Craniata</taxon>
        <taxon>Vertebrata</taxon>
        <taxon>Euteleostomi</taxon>
        <taxon>Actinopterygii</taxon>
        <taxon>Neopterygii</taxon>
        <taxon>Teleostei</taxon>
        <taxon>Neoteleostei</taxon>
        <taxon>Acanthomorphata</taxon>
        <taxon>Eupercaria</taxon>
        <taxon>Perciformes</taxon>
        <taxon>Notothenioidei</taxon>
        <taxon>Nototheniidae</taxon>
        <taxon>Dissostichus</taxon>
    </lineage>
</organism>
<comment type="caution">
    <text evidence="1">The sequence shown here is derived from an EMBL/GenBank/DDBJ whole genome shotgun (WGS) entry which is preliminary data.</text>
</comment>
<protein>
    <submittedName>
        <fullName evidence="1">Adenylosuccinate synthetase</fullName>
    </submittedName>
</protein>
<dbReference type="EMBL" id="JASDAP010000003">
    <property type="protein sequence ID" value="KAK1904971.1"/>
    <property type="molecule type" value="Genomic_DNA"/>
</dbReference>
<gene>
    <name evidence="1" type="ORF">KUDE01_012154</name>
</gene>
<sequence length="87" mass="9899">MLRLTELVKSEGYGRQLLSLELTVPWEERMEEAQERKRAKYQEKWWRTVAGIGGGPCVLVEVGSCGFEGHSLSKAYRTMGIKGPSRR</sequence>
<name>A0AAD9FKV8_DISEL</name>